<gene>
    <name evidence="1" type="ORF">KSZ_15070</name>
</gene>
<proteinExistence type="predicted"/>
<dbReference type="Proteomes" id="UP000635565">
    <property type="component" value="Unassembled WGS sequence"/>
</dbReference>
<dbReference type="EMBL" id="BNJJ01000003">
    <property type="protein sequence ID" value="GHO83501.1"/>
    <property type="molecule type" value="Genomic_DNA"/>
</dbReference>
<keyword evidence="2" id="KW-1185">Reference proteome</keyword>
<organism evidence="1 2">
    <name type="scientific">Dictyobacter formicarum</name>
    <dbReference type="NCBI Taxonomy" id="2778368"/>
    <lineage>
        <taxon>Bacteria</taxon>
        <taxon>Bacillati</taxon>
        <taxon>Chloroflexota</taxon>
        <taxon>Ktedonobacteria</taxon>
        <taxon>Ktedonobacterales</taxon>
        <taxon>Dictyobacteraceae</taxon>
        <taxon>Dictyobacter</taxon>
    </lineage>
</organism>
<evidence type="ECO:0000313" key="1">
    <source>
        <dbReference type="EMBL" id="GHO83501.1"/>
    </source>
</evidence>
<protein>
    <recommendedName>
        <fullName evidence="3">Polymerase nucleotidyl transferase domain-containing protein</fullName>
    </recommendedName>
</protein>
<dbReference type="RefSeq" id="WP_201361155.1">
    <property type="nucleotide sequence ID" value="NZ_BNJJ01000003.1"/>
</dbReference>
<reference evidence="1 2" key="1">
    <citation type="journal article" date="2021" name="Int. J. Syst. Evol. Microbiol.">
        <title>Reticulibacter mediterranei gen. nov., sp. nov., within the new family Reticulibacteraceae fam. nov., and Ktedonospora formicarum gen. nov., sp. nov., Ktedonobacter robiniae sp. nov., Dictyobacter formicarum sp. nov. and Dictyobacter arantiisoli sp. nov., belonging to the class Ktedonobacteria.</title>
        <authorList>
            <person name="Yabe S."/>
            <person name="Zheng Y."/>
            <person name="Wang C.M."/>
            <person name="Sakai Y."/>
            <person name="Abe K."/>
            <person name="Yokota A."/>
            <person name="Donadio S."/>
            <person name="Cavaletti L."/>
            <person name="Monciardini P."/>
        </authorList>
    </citation>
    <scope>NUCLEOTIDE SEQUENCE [LARGE SCALE GENOMIC DNA]</scope>
    <source>
        <strain evidence="1 2">SOSP1-9</strain>
    </source>
</reference>
<accession>A0ABQ3VDD4</accession>
<name>A0ABQ3VDD4_9CHLR</name>
<comment type="caution">
    <text evidence="1">The sequence shown here is derived from an EMBL/GenBank/DDBJ whole genome shotgun (WGS) entry which is preliminary data.</text>
</comment>
<evidence type="ECO:0000313" key="2">
    <source>
        <dbReference type="Proteomes" id="UP000635565"/>
    </source>
</evidence>
<evidence type="ECO:0008006" key="3">
    <source>
        <dbReference type="Google" id="ProtNLM"/>
    </source>
</evidence>
<sequence length="259" mass="28425">MLDVSPLVPEARPIASAAAQIYLKHLEAACIGILIHGSALKGGFIPGCSDIDFQLYLDGSILEASGQLPLSLSMAIQRDLATLDPAPFQYIQAYVKSPHVKTARAAQLVGPIADTYHMLYGHLPVPEATVEQIVQGSRRSVERVPAVIADTSEDLLSAGGGRLERKVRFMCTDVWPTLYSVLTLQSQQPLAIWRLSKDSALHLLPAHTPMGRGIRRFHQCVTLYYSHEHVLEEALAVLETGVAFLQAVEQWYEGYQAAR</sequence>